<sequence length="173" mass="19959">MHEDTLKEFRPKGIDYIDKMMVKRFQAVPVDKDDEKIVHVMDDPFIPPYETICGVYCIYRRSVLDVLRGHIASFESYEFKTAFTADKLIKEQHVEDVLDFATFVVIASADKEVMSHYFIGGDCEKLNSILNVCSGYPEGTNEKNFSHTIQRFKKDITTVKNMGYLENIVLEKA</sequence>
<protein>
    <submittedName>
        <fullName evidence="1">Uncharacterized protein</fullName>
    </submittedName>
</protein>
<evidence type="ECO:0000313" key="2">
    <source>
        <dbReference type="Proteomes" id="UP000439752"/>
    </source>
</evidence>
<proteinExistence type="predicted"/>
<evidence type="ECO:0000313" key="1">
    <source>
        <dbReference type="EMBL" id="VWX38736.1"/>
    </source>
</evidence>
<keyword evidence="2" id="KW-1185">Reference proteome</keyword>
<gene>
    <name evidence="1" type="ORF">EXIGUO9Y_80064</name>
</gene>
<organism evidence="1 2">
    <name type="scientific">Exiguobacterium oxidotolerans</name>
    <dbReference type="NCBI Taxonomy" id="223958"/>
    <lineage>
        <taxon>Bacteria</taxon>
        <taxon>Bacillati</taxon>
        <taxon>Bacillota</taxon>
        <taxon>Bacilli</taxon>
        <taxon>Bacillales</taxon>
        <taxon>Bacillales Family XII. Incertae Sedis</taxon>
        <taxon>Exiguobacterium</taxon>
    </lineage>
</organism>
<dbReference type="EMBL" id="CABWKQ010000058">
    <property type="protein sequence ID" value="VWX38736.1"/>
    <property type="molecule type" value="Genomic_DNA"/>
</dbReference>
<dbReference type="RefSeq" id="WP_159172588.1">
    <property type="nucleotide sequence ID" value="NZ_LR732308.1"/>
</dbReference>
<dbReference type="Proteomes" id="UP000439752">
    <property type="component" value="Unassembled WGS sequence"/>
</dbReference>
<accession>A0A653IHV1</accession>
<dbReference type="AlphaFoldDB" id="A0A653IHV1"/>
<reference evidence="1 2" key="1">
    <citation type="submission" date="2019-10" db="EMBL/GenBank/DDBJ databases">
        <authorList>
            <person name="Karimi E."/>
        </authorList>
    </citation>
    <scope>NUCLEOTIDE SEQUENCE [LARGE SCALE GENOMIC DNA]</scope>
    <source>
        <strain evidence="1">Exiguobacterium sp. 9Y</strain>
    </source>
</reference>
<name>A0A653IHV1_9BACL</name>